<dbReference type="SUPFAM" id="SSF46785">
    <property type="entry name" value="Winged helix' DNA-binding domain"/>
    <property type="match status" value="1"/>
</dbReference>
<dbReference type="PANTHER" id="PTHR30537:SF35">
    <property type="entry name" value="TRANSCRIPTIONAL REGULATORY PROTEIN"/>
    <property type="match status" value="1"/>
</dbReference>
<dbReference type="Pfam" id="PF03466">
    <property type="entry name" value="LysR_substrate"/>
    <property type="match status" value="1"/>
</dbReference>
<dbReference type="GO" id="GO:0003700">
    <property type="term" value="F:DNA-binding transcription factor activity"/>
    <property type="evidence" value="ECO:0007669"/>
    <property type="project" value="InterPro"/>
</dbReference>
<dbReference type="Gene3D" id="1.10.10.10">
    <property type="entry name" value="Winged helix-like DNA-binding domain superfamily/Winged helix DNA-binding domain"/>
    <property type="match status" value="1"/>
</dbReference>
<feature type="domain" description="HTH lysR-type" evidence="5">
    <location>
        <begin position="7"/>
        <end position="59"/>
    </location>
</feature>
<name>A0A328Z2M6_9BURK</name>
<dbReference type="InterPro" id="IPR005119">
    <property type="entry name" value="LysR_subst-bd"/>
</dbReference>
<evidence type="ECO:0000313" key="6">
    <source>
        <dbReference type="EMBL" id="RAR77087.1"/>
    </source>
</evidence>
<evidence type="ECO:0000256" key="3">
    <source>
        <dbReference type="ARBA" id="ARBA00023125"/>
    </source>
</evidence>
<dbReference type="GO" id="GO:0043565">
    <property type="term" value="F:sequence-specific DNA binding"/>
    <property type="evidence" value="ECO:0007669"/>
    <property type="project" value="TreeGrafter"/>
</dbReference>
<keyword evidence="4" id="KW-0804">Transcription</keyword>
<protein>
    <submittedName>
        <fullName evidence="6">DNA-binding transcriptional LysR family regulator</fullName>
    </submittedName>
</protein>
<dbReference type="InterPro" id="IPR058163">
    <property type="entry name" value="LysR-type_TF_proteobact-type"/>
</dbReference>
<dbReference type="PANTHER" id="PTHR30537">
    <property type="entry name" value="HTH-TYPE TRANSCRIPTIONAL REGULATOR"/>
    <property type="match status" value="1"/>
</dbReference>
<dbReference type="InterPro" id="IPR036390">
    <property type="entry name" value="WH_DNA-bd_sf"/>
</dbReference>
<sequence>MDRLLTMRVFQAVADEGGFAVAARALDLSAAAVTRLVADLEAHVGARLLQRTTRRVSLTEAGEAYLLRVRSILADVDEAFAVAQAHTSEIAGVLRLLAPPALAVHILAPLVAGFRQAHPRVTLEIHVDSSIDPPIGDYDVTLLGADERFNANIIARPILSFDGVMCASPEYLRVHGVPQVPEDLARHQCLLWRHSEVRPGVVRLIEPGEGGRVVEVAVQPVCVANHTDTLLRATLDGAGISPQPLELAAPHLRSGRLVRVLAPWTTGRFTLYAALPSRKFMPARTRAFLDFMGQRTRRSIEEAMQTPPASPD</sequence>
<organism evidence="6 7">
    <name type="scientific">Paracidovorax anthurii</name>
    <dbReference type="NCBI Taxonomy" id="78229"/>
    <lineage>
        <taxon>Bacteria</taxon>
        <taxon>Pseudomonadati</taxon>
        <taxon>Pseudomonadota</taxon>
        <taxon>Betaproteobacteria</taxon>
        <taxon>Burkholderiales</taxon>
        <taxon>Comamonadaceae</taxon>
        <taxon>Paracidovorax</taxon>
    </lineage>
</organism>
<dbReference type="Pfam" id="PF00126">
    <property type="entry name" value="HTH_1"/>
    <property type="match status" value="1"/>
</dbReference>
<dbReference type="InterPro" id="IPR036388">
    <property type="entry name" value="WH-like_DNA-bd_sf"/>
</dbReference>
<evidence type="ECO:0000256" key="2">
    <source>
        <dbReference type="ARBA" id="ARBA00023015"/>
    </source>
</evidence>
<evidence type="ECO:0000259" key="5">
    <source>
        <dbReference type="PROSITE" id="PS50931"/>
    </source>
</evidence>
<keyword evidence="3 6" id="KW-0238">DNA-binding</keyword>
<dbReference type="EMBL" id="QLTA01000040">
    <property type="protein sequence ID" value="RAR77087.1"/>
    <property type="molecule type" value="Genomic_DNA"/>
</dbReference>
<comment type="caution">
    <text evidence="6">The sequence shown here is derived from an EMBL/GenBank/DDBJ whole genome shotgun (WGS) entry which is preliminary data.</text>
</comment>
<dbReference type="PROSITE" id="PS50931">
    <property type="entry name" value="HTH_LYSR"/>
    <property type="match status" value="1"/>
</dbReference>
<dbReference type="SUPFAM" id="SSF53850">
    <property type="entry name" value="Periplasmic binding protein-like II"/>
    <property type="match status" value="1"/>
</dbReference>
<gene>
    <name evidence="6" type="ORF">AX018_104046</name>
</gene>
<keyword evidence="7" id="KW-1185">Reference proteome</keyword>
<dbReference type="OrthoDB" id="9080899at2"/>
<comment type="similarity">
    <text evidence="1">Belongs to the LysR transcriptional regulatory family.</text>
</comment>
<dbReference type="CDD" id="cd08422">
    <property type="entry name" value="PBP2_CrgA_like"/>
    <property type="match status" value="1"/>
</dbReference>
<evidence type="ECO:0000313" key="7">
    <source>
        <dbReference type="Proteomes" id="UP000248856"/>
    </source>
</evidence>
<dbReference type="InterPro" id="IPR000847">
    <property type="entry name" value="LysR_HTH_N"/>
</dbReference>
<proteinExistence type="inferred from homology"/>
<accession>A0A328Z2M6</accession>
<dbReference type="RefSeq" id="WP_111879874.1">
    <property type="nucleotide sequence ID" value="NZ_CBCSGC010000107.1"/>
</dbReference>
<reference evidence="6 7" key="1">
    <citation type="submission" date="2018-06" db="EMBL/GenBank/DDBJ databases">
        <title>Genomic Encyclopedia of Archaeal and Bacterial Type Strains, Phase II (KMG-II): from individual species to whole genera.</title>
        <authorList>
            <person name="Goeker M."/>
        </authorList>
    </citation>
    <scope>NUCLEOTIDE SEQUENCE [LARGE SCALE GENOMIC DNA]</scope>
    <source>
        <strain evidence="6 7">CFPB 3232</strain>
    </source>
</reference>
<evidence type="ECO:0000256" key="1">
    <source>
        <dbReference type="ARBA" id="ARBA00009437"/>
    </source>
</evidence>
<dbReference type="FunFam" id="1.10.10.10:FF:000001">
    <property type="entry name" value="LysR family transcriptional regulator"/>
    <property type="match status" value="1"/>
</dbReference>
<dbReference type="Proteomes" id="UP000248856">
    <property type="component" value="Unassembled WGS sequence"/>
</dbReference>
<dbReference type="Gene3D" id="3.40.190.290">
    <property type="match status" value="1"/>
</dbReference>
<dbReference type="AlphaFoldDB" id="A0A328Z2M6"/>
<dbReference type="GO" id="GO:0006351">
    <property type="term" value="P:DNA-templated transcription"/>
    <property type="evidence" value="ECO:0007669"/>
    <property type="project" value="TreeGrafter"/>
</dbReference>
<evidence type="ECO:0000256" key="4">
    <source>
        <dbReference type="ARBA" id="ARBA00023163"/>
    </source>
</evidence>
<keyword evidence="2" id="KW-0805">Transcription regulation</keyword>